<dbReference type="EC" id="2.3.1.-" evidence="11"/>
<dbReference type="InterPro" id="IPR002656">
    <property type="entry name" value="Acyl_transf_3_dom"/>
</dbReference>
<feature type="transmembrane region" description="Helical" evidence="8">
    <location>
        <begin position="21"/>
        <end position="39"/>
    </location>
</feature>
<feature type="transmembrane region" description="Helical" evidence="8">
    <location>
        <begin position="305"/>
        <end position="324"/>
    </location>
</feature>
<keyword evidence="4 8" id="KW-0812">Transmembrane</keyword>
<feature type="domain" description="SGNH" evidence="10">
    <location>
        <begin position="428"/>
        <end position="656"/>
    </location>
</feature>
<keyword evidence="5 8" id="KW-1133">Transmembrane helix</keyword>
<dbReference type="InterPro" id="IPR050879">
    <property type="entry name" value="Acyltransferase_3"/>
</dbReference>
<keyword evidence="6 8" id="KW-0472">Membrane</keyword>
<comment type="caution">
    <text evidence="11">The sequence shown here is derived from an EMBL/GenBank/DDBJ whole genome shotgun (WGS) entry which is preliminary data.</text>
</comment>
<feature type="domain" description="Acyltransferase 3" evidence="9">
    <location>
        <begin position="20"/>
        <end position="344"/>
    </location>
</feature>
<keyword evidence="3 11" id="KW-0808">Transferase</keyword>
<comment type="subcellular location">
    <subcellularLocation>
        <location evidence="1">Cell membrane</location>
        <topology evidence="1">Multi-pass membrane protein</topology>
    </subcellularLocation>
</comment>
<evidence type="ECO:0000256" key="3">
    <source>
        <dbReference type="ARBA" id="ARBA00022679"/>
    </source>
</evidence>
<feature type="transmembrane region" description="Helical" evidence="8">
    <location>
        <begin position="179"/>
        <end position="199"/>
    </location>
</feature>
<dbReference type="RefSeq" id="WP_380603449.1">
    <property type="nucleotide sequence ID" value="NZ_JBHSDU010000015.1"/>
</dbReference>
<dbReference type="InterPro" id="IPR036514">
    <property type="entry name" value="SGNH_hydro_sf"/>
</dbReference>
<dbReference type="EMBL" id="JBHSDU010000015">
    <property type="protein sequence ID" value="MFC4313278.1"/>
    <property type="molecule type" value="Genomic_DNA"/>
</dbReference>
<dbReference type="Pfam" id="PF19040">
    <property type="entry name" value="SGNH"/>
    <property type="match status" value="1"/>
</dbReference>
<accession>A0ABV8T2A6</accession>
<feature type="transmembrane region" description="Helical" evidence="8">
    <location>
        <begin position="86"/>
        <end position="107"/>
    </location>
</feature>
<evidence type="ECO:0000256" key="5">
    <source>
        <dbReference type="ARBA" id="ARBA00022989"/>
    </source>
</evidence>
<gene>
    <name evidence="11" type="ORF">ACFPN2_29635</name>
</gene>
<feature type="transmembrane region" description="Helical" evidence="8">
    <location>
        <begin position="262"/>
        <end position="284"/>
    </location>
</feature>
<dbReference type="InterPro" id="IPR043968">
    <property type="entry name" value="SGNH"/>
</dbReference>
<dbReference type="Gene3D" id="3.40.50.1110">
    <property type="entry name" value="SGNH hydrolase"/>
    <property type="match status" value="1"/>
</dbReference>
<proteinExistence type="predicted"/>
<dbReference type="PANTHER" id="PTHR23028:SF53">
    <property type="entry name" value="ACYL_TRANSF_3 DOMAIN-CONTAINING PROTEIN"/>
    <property type="match status" value="1"/>
</dbReference>
<name>A0ABV8T2A6_9GAMM</name>
<evidence type="ECO:0000256" key="2">
    <source>
        <dbReference type="ARBA" id="ARBA00022475"/>
    </source>
</evidence>
<organism evidence="11 12">
    <name type="scientific">Steroidobacter flavus</name>
    <dbReference type="NCBI Taxonomy" id="1842136"/>
    <lineage>
        <taxon>Bacteria</taxon>
        <taxon>Pseudomonadati</taxon>
        <taxon>Pseudomonadota</taxon>
        <taxon>Gammaproteobacteria</taxon>
        <taxon>Steroidobacterales</taxon>
        <taxon>Steroidobacteraceae</taxon>
        <taxon>Steroidobacter</taxon>
    </lineage>
</organism>
<keyword evidence="7 11" id="KW-0012">Acyltransferase</keyword>
<dbReference type="Proteomes" id="UP001595904">
    <property type="component" value="Unassembled WGS sequence"/>
</dbReference>
<dbReference type="Pfam" id="PF01757">
    <property type="entry name" value="Acyl_transf_3"/>
    <property type="match status" value="1"/>
</dbReference>
<dbReference type="SUPFAM" id="SSF52266">
    <property type="entry name" value="SGNH hydrolase"/>
    <property type="match status" value="1"/>
</dbReference>
<dbReference type="PANTHER" id="PTHR23028">
    <property type="entry name" value="ACETYLTRANSFERASE"/>
    <property type="match status" value="1"/>
</dbReference>
<evidence type="ECO:0000256" key="1">
    <source>
        <dbReference type="ARBA" id="ARBA00004651"/>
    </source>
</evidence>
<protein>
    <submittedName>
        <fullName evidence="11">Acyltransferase family protein</fullName>
        <ecNumber evidence="11">2.3.1.-</ecNumber>
    </submittedName>
</protein>
<dbReference type="GO" id="GO:0016746">
    <property type="term" value="F:acyltransferase activity"/>
    <property type="evidence" value="ECO:0007669"/>
    <property type="project" value="UniProtKB-KW"/>
</dbReference>
<evidence type="ECO:0000256" key="6">
    <source>
        <dbReference type="ARBA" id="ARBA00023136"/>
    </source>
</evidence>
<evidence type="ECO:0000259" key="10">
    <source>
        <dbReference type="Pfam" id="PF19040"/>
    </source>
</evidence>
<keyword evidence="2" id="KW-1003">Cell membrane</keyword>
<evidence type="ECO:0000256" key="4">
    <source>
        <dbReference type="ARBA" id="ARBA00022692"/>
    </source>
</evidence>
<evidence type="ECO:0000313" key="12">
    <source>
        <dbReference type="Proteomes" id="UP001595904"/>
    </source>
</evidence>
<evidence type="ECO:0000259" key="9">
    <source>
        <dbReference type="Pfam" id="PF01757"/>
    </source>
</evidence>
<sequence>MAPARAPWNISALEKQFRSDIEGLRAVAVLSVVIFHFGVGALSGGFVGVDVFFVISGYLISGLLLQELERSGSIDLWRFYGRRARRLLPVALLVMSMTLLVGLFVLAPAEQLFAAKGALASSLYASNFYFMTLLADYFAPESALNPFLHTWSLSVEEQFYLAWPTLLLVLWRCRPTVRAVASAMSTLTVLSFFLCLWLSYRKQDWAFYASPTRAWEFGVGALAVLRPVTDWARRSRAAVPLGWAGVAVLCATFLMVTEDMRFPGWIAVVPVLATAAILISGASGRSGGPAGLLELPLFQWLGQHSYSIYLWHWPIVVYASILGINDPMTKIISCSVLTLICATAGFRLLESPVRASAWLAAQPLRSVTLGLSLTVLGSLIAMGLSQAARTYSTHPLQAELIHAIKQQPTASGSGRNCLIGFVDVEPVKCFFGAGAAARTIVLFGDSHADQWSTPLAQLATEQGWQLVTLLKASCPVADIADYNVRLRRHWPECTKWRKQALAEIRRLQPDLVVVSQFSSGYIRGPWTARGQHAVTYEEWANGLNSSLSHLRAANIPVLLLRDSPTPGKNIGNCIARARWQGLPEENCDTSRPNALDAKISPLESAIAGSMGMRFADLSAEFCDNAVCPGARSGLLVYRDENHITTAFAARLMPALRELLVGSQMSQAVSKR</sequence>
<evidence type="ECO:0000313" key="11">
    <source>
        <dbReference type="EMBL" id="MFC4313278.1"/>
    </source>
</evidence>
<evidence type="ECO:0000256" key="7">
    <source>
        <dbReference type="ARBA" id="ARBA00023315"/>
    </source>
</evidence>
<feature type="transmembrane region" description="Helical" evidence="8">
    <location>
        <begin position="237"/>
        <end position="256"/>
    </location>
</feature>
<evidence type="ECO:0000256" key="8">
    <source>
        <dbReference type="SAM" id="Phobius"/>
    </source>
</evidence>
<feature type="transmembrane region" description="Helical" evidence="8">
    <location>
        <begin position="45"/>
        <end position="65"/>
    </location>
</feature>
<reference evidence="12" key="1">
    <citation type="journal article" date="2019" name="Int. J. Syst. Evol. Microbiol.">
        <title>The Global Catalogue of Microorganisms (GCM) 10K type strain sequencing project: providing services to taxonomists for standard genome sequencing and annotation.</title>
        <authorList>
            <consortium name="The Broad Institute Genomics Platform"/>
            <consortium name="The Broad Institute Genome Sequencing Center for Infectious Disease"/>
            <person name="Wu L."/>
            <person name="Ma J."/>
        </authorList>
    </citation>
    <scope>NUCLEOTIDE SEQUENCE [LARGE SCALE GENOMIC DNA]</scope>
    <source>
        <strain evidence="12">CGMCC 1.10759</strain>
    </source>
</reference>
<keyword evidence="12" id="KW-1185">Reference proteome</keyword>